<proteinExistence type="predicted"/>
<dbReference type="GO" id="GO:0016757">
    <property type="term" value="F:glycosyltransferase activity"/>
    <property type="evidence" value="ECO:0007669"/>
    <property type="project" value="UniProtKB-KW"/>
</dbReference>
<dbReference type="SUPFAM" id="SSF53448">
    <property type="entry name" value="Nucleotide-diphospho-sugar transferases"/>
    <property type="match status" value="1"/>
</dbReference>
<dbReference type="InterPro" id="IPR050834">
    <property type="entry name" value="Glycosyltransf_2"/>
</dbReference>
<dbReference type="RefSeq" id="WP_283758864.1">
    <property type="nucleotide sequence ID" value="NZ_JAQOSQ010000013.1"/>
</dbReference>
<evidence type="ECO:0000259" key="1">
    <source>
        <dbReference type="Pfam" id="PF00535"/>
    </source>
</evidence>
<dbReference type="EMBL" id="JAQOSQ010000013">
    <property type="protein sequence ID" value="MDJ1184209.1"/>
    <property type="molecule type" value="Genomic_DNA"/>
</dbReference>
<dbReference type="Proteomes" id="UP001232992">
    <property type="component" value="Unassembled WGS sequence"/>
</dbReference>
<dbReference type="EC" id="2.4.-.-" evidence="2"/>
<keyword evidence="3" id="KW-1185">Reference proteome</keyword>
<organism evidence="2 3">
    <name type="scientific">Roseofilum casamattae BLCC-M143</name>
    <dbReference type="NCBI Taxonomy" id="3022442"/>
    <lineage>
        <taxon>Bacteria</taxon>
        <taxon>Bacillati</taxon>
        <taxon>Cyanobacteriota</taxon>
        <taxon>Cyanophyceae</taxon>
        <taxon>Desertifilales</taxon>
        <taxon>Desertifilaceae</taxon>
        <taxon>Roseofilum</taxon>
        <taxon>Roseofilum casamattae</taxon>
    </lineage>
</organism>
<feature type="domain" description="Glycosyltransferase 2-like" evidence="1">
    <location>
        <begin position="15"/>
        <end position="171"/>
    </location>
</feature>
<dbReference type="Pfam" id="PF00535">
    <property type="entry name" value="Glycos_transf_2"/>
    <property type="match status" value="1"/>
</dbReference>
<dbReference type="InterPro" id="IPR001173">
    <property type="entry name" value="Glyco_trans_2-like"/>
</dbReference>
<dbReference type="CDD" id="cd00761">
    <property type="entry name" value="Glyco_tranf_GTA_type"/>
    <property type="match status" value="1"/>
</dbReference>
<keyword evidence="2" id="KW-0808">Transferase</keyword>
<keyword evidence="2" id="KW-0328">Glycosyltransferase</keyword>
<evidence type="ECO:0000313" key="2">
    <source>
        <dbReference type="EMBL" id="MDJ1184209.1"/>
    </source>
</evidence>
<evidence type="ECO:0000313" key="3">
    <source>
        <dbReference type="Proteomes" id="UP001232992"/>
    </source>
</evidence>
<dbReference type="Gene3D" id="3.90.550.10">
    <property type="entry name" value="Spore Coat Polysaccharide Biosynthesis Protein SpsA, Chain A"/>
    <property type="match status" value="1"/>
</dbReference>
<dbReference type="InterPro" id="IPR029044">
    <property type="entry name" value="Nucleotide-diphossugar_trans"/>
</dbReference>
<reference evidence="2 3" key="1">
    <citation type="submission" date="2023-01" db="EMBL/GenBank/DDBJ databases">
        <title>Novel diversity within Roseofilum (Cyanobacteria; Desertifilaceae) from marine benthic mats with descriptions of four novel species.</title>
        <authorList>
            <person name="Wang Y."/>
            <person name="Berthold D.E."/>
            <person name="Hu J."/>
            <person name="Lefler F.W."/>
            <person name="Laughinghouse H.D. IV."/>
        </authorList>
    </citation>
    <scope>NUCLEOTIDE SEQUENCE [LARGE SCALE GENOMIC DNA]</scope>
    <source>
        <strain evidence="2 3">BLCC-M143</strain>
    </source>
</reference>
<gene>
    <name evidence="2" type="ORF">PMH09_13545</name>
</gene>
<comment type="caution">
    <text evidence="2">The sequence shown here is derived from an EMBL/GenBank/DDBJ whole genome shotgun (WGS) entry which is preliminary data.</text>
</comment>
<name>A0ABT7BYD2_9CYAN</name>
<protein>
    <submittedName>
        <fullName evidence="2">Glycosyltransferase</fullName>
        <ecNumber evidence="2">2.4.-.-</ecNumber>
    </submittedName>
</protein>
<sequence>MSNKEAVSGETEIVSTIVPAYHAEDTIVRAISSLLQQTYPHWEAAIAADDGIDYLSLLADAGIRDRRLKQIVTGDRATGAGNTRNRALSICTGEILATLDADDAYLPHRLETLVPLALEYGAVIDNTGVHNRDLVCYKTPFSRERDRIGFAIAEDILKPRIPFFPVFRREFIGRGWTSVAFAEDVLFNLELLSRAETAVISFKSLYCYYKRDGSTTQSANAFDTAQRGYCEILDLLESSHLDLTAQIRQAAIEEFQQNLQLNQVFRQYMEQGRCQTLEEFLDLTDNGRAEWLRSELEATLKEFPKNPVIDR</sequence>
<accession>A0ABT7BYD2</accession>
<dbReference type="PANTHER" id="PTHR43685">
    <property type="entry name" value="GLYCOSYLTRANSFERASE"/>
    <property type="match status" value="1"/>
</dbReference>
<dbReference type="PANTHER" id="PTHR43685:SF2">
    <property type="entry name" value="GLYCOSYLTRANSFERASE 2-LIKE DOMAIN-CONTAINING PROTEIN"/>
    <property type="match status" value="1"/>
</dbReference>